<dbReference type="CDD" id="cd01741">
    <property type="entry name" value="GATase1_1"/>
    <property type="match status" value="1"/>
</dbReference>
<dbReference type="Gene3D" id="3.40.50.880">
    <property type="match status" value="1"/>
</dbReference>
<dbReference type="PANTHER" id="PTHR42695:SF5">
    <property type="entry name" value="GLUTAMINE AMIDOTRANSFERASE YLR126C-RELATED"/>
    <property type="match status" value="1"/>
</dbReference>
<dbReference type="RefSeq" id="WP_284340169.1">
    <property type="nucleotide sequence ID" value="NZ_BSNS01000009.1"/>
</dbReference>
<dbReference type="Proteomes" id="UP001156691">
    <property type="component" value="Unassembled WGS sequence"/>
</dbReference>
<evidence type="ECO:0000313" key="3">
    <source>
        <dbReference type="Proteomes" id="UP001156691"/>
    </source>
</evidence>
<keyword evidence="2" id="KW-0315">Glutamine amidotransferase</keyword>
<dbReference type="PROSITE" id="PS51273">
    <property type="entry name" value="GATASE_TYPE_1"/>
    <property type="match status" value="1"/>
</dbReference>
<dbReference type="SUPFAM" id="SSF52317">
    <property type="entry name" value="Class I glutamine amidotransferase-like"/>
    <property type="match status" value="1"/>
</dbReference>
<comment type="caution">
    <text evidence="2">The sequence shown here is derived from an EMBL/GenBank/DDBJ whole genome shotgun (WGS) entry which is preliminary data.</text>
</comment>
<sequence length="238" mass="25807">MKLTIIQTGEVPEPLRPRFGPYARMFERMFDLTCNGFAYETVRITEGEPVPEAASLDGIVITGSAAGVYDDYDWLDPLRTFIRSAYAARTPMLGVCFGHQIMADALGGDVRKSEKGWGLGRHTYAVKGRPAFMDTAPEALAVACSHQDQVIVAPREAEVILSSDFTPNAGLAYRNGVALSFQPHPEFLDDYTVHLAELRRGRAPDEVVDAAVASIATPSDSAAVAGYIGRFFKGEGAF</sequence>
<gene>
    <name evidence="2" type="ORF">GCM10010862_19770</name>
</gene>
<dbReference type="InterPro" id="IPR029062">
    <property type="entry name" value="Class_I_gatase-like"/>
</dbReference>
<dbReference type="PANTHER" id="PTHR42695">
    <property type="entry name" value="GLUTAMINE AMIDOTRANSFERASE YLR126C-RELATED"/>
    <property type="match status" value="1"/>
</dbReference>
<proteinExistence type="predicted"/>
<dbReference type="InterPro" id="IPR017926">
    <property type="entry name" value="GATASE"/>
</dbReference>
<protein>
    <submittedName>
        <fullName evidence="2">Glutamine amidotransferase</fullName>
    </submittedName>
</protein>
<reference evidence="3" key="1">
    <citation type="journal article" date="2019" name="Int. J. Syst. Evol. Microbiol.">
        <title>The Global Catalogue of Microorganisms (GCM) 10K type strain sequencing project: providing services to taxonomists for standard genome sequencing and annotation.</title>
        <authorList>
            <consortium name="The Broad Institute Genomics Platform"/>
            <consortium name="The Broad Institute Genome Sequencing Center for Infectious Disease"/>
            <person name="Wu L."/>
            <person name="Ma J."/>
        </authorList>
    </citation>
    <scope>NUCLEOTIDE SEQUENCE [LARGE SCALE GENOMIC DNA]</scope>
    <source>
        <strain evidence="3">NBRC 112416</strain>
    </source>
</reference>
<evidence type="ECO:0000259" key="1">
    <source>
        <dbReference type="Pfam" id="PF00117"/>
    </source>
</evidence>
<dbReference type="Pfam" id="PF00117">
    <property type="entry name" value="GATase"/>
    <property type="match status" value="1"/>
</dbReference>
<evidence type="ECO:0000313" key="2">
    <source>
        <dbReference type="EMBL" id="GLQ54718.1"/>
    </source>
</evidence>
<dbReference type="InterPro" id="IPR044992">
    <property type="entry name" value="ChyE-like"/>
</dbReference>
<organism evidence="2 3">
    <name type="scientific">Devosia nitrariae</name>
    <dbReference type="NCBI Taxonomy" id="2071872"/>
    <lineage>
        <taxon>Bacteria</taxon>
        <taxon>Pseudomonadati</taxon>
        <taxon>Pseudomonadota</taxon>
        <taxon>Alphaproteobacteria</taxon>
        <taxon>Hyphomicrobiales</taxon>
        <taxon>Devosiaceae</taxon>
        <taxon>Devosia</taxon>
    </lineage>
</organism>
<keyword evidence="3" id="KW-1185">Reference proteome</keyword>
<name>A0ABQ5W3T5_9HYPH</name>
<feature type="domain" description="Glutamine amidotransferase" evidence="1">
    <location>
        <begin position="36"/>
        <end position="187"/>
    </location>
</feature>
<accession>A0ABQ5W3T5</accession>
<dbReference type="EMBL" id="BSNS01000009">
    <property type="protein sequence ID" value="GLQ54718.1"/>
    <property type="molecule type" value="Genomic_DNA"/>
</dbReference>